<dbReference type="Pfam" id="PF04290">
    <property type="entry name" value="DctQ"/>
    <property type="match status" value="1"/>
</dbReference>
<keyword evidence="5 9" id="KW-0812">Transmembrane</keyword>
<dbReference type="RefSeq" id="WP_069981274.1">
    <property type="nucleotide sequence ID" value="NZ_CP017269.1"/>
</dbReference>
<dbReference type="InterPro" id="IPR007387">
    <property type="entry name" value="TRAP_DctQ"/>
</dbReference>
<comment type="similarity">
    <text evidence="8">Belongs to the TRAP transporter small permease family.</text>
</comment>
<evidence type="ECO:0000259" key="10">
    <source>
        <dbReference type="Pfam" id="PF04290"/>
    </source>
</evidence>
<evidence type="ECO:0000256" key="1">
    <source>
        <dbReference type="ARBA" id="ARBA00004429"/>
    </source>
</evidence>
<accession>A0A1D8GPX4</accession>
<evidence type="ECO:0000313" key="11">
    <source>
        <dbReference type="EMBL" id="AOT72965.1"/>
    </source>
</evidence>
<dbReference type="KEGG" id="gfe:Gferi_02920"/>
<keyword evidence="12" id="KW-1185">Reference proteome</keyword>
<protein>
    <recommendedName>
        <fullName evidence="10">Tripartite ATP-independent periplasmic transporters DctQ component domain-containing protein</fullName>
    </recommendedName>
</protein>
<dbReference type="PANTHER" id="PTHR35011:SF2">
    <property type="entry name" value="2,3-DIKETO-L-GULONATE TRAP TRANSPORTER SMALL PERMEASE PROTEIN YIAM"/>
    <property type="match status" value="1"/>
</dbReference>
<keyword evidence="2" id="KW-0813">Transport</keyword>
<evidence type="ECO:0000256" key="6">
    <source>
        <dbReference type="ARBA" id="ARBA00022989"/>
    </source>
</evidence>
<evidence type="ECO:0000256" key="3">
    <source>
        <dbReference type="ARBA" id="ARBA00022475"/>
    </source>
</evidence>
<evidence type="ECO:0000256" key="9">
    <source>
        <dbReference type="SAM" id="Phobius"/>
    </source>
</evidence>
<feature type="transmembrane region" description="Helical" evidence="9">
    <location>
        <begin position="12"/>
        <end position="38"/>
    </location>
</feature>
<evidence type="ECO:0000256" key="7">
    <source>
        <dbReference type="ARBA" id="ARBA00023136"/>
    </source>
</evidence>
<keyword evidence="7 9" id="KW-0472">Membrane</keyword>
<evidence type="ECO:0000313" key="12">
    <source>
        <dbReference type="Proteomes" id="UP000095743"/>
    </source>
</evidence>
<keyword evidence="4" id="KW-0997">Cell inner membrane</keyword>
<evidence type="ECO:0000256" key="5">
    <source>
        <dbReference type="ARBA" id="ARBA00022692"/>
    </source>
</evidence>
<feature type="transmembrane region" description="Helical" evidence="9">
    <location>
        <begin position="132"/>
        <end position="150"/>
    </location>
</feature>
<dbReference type="AlphaFoldDB" id="A0A1D8GPX4"/>
<feature type="domain" description="Tripartite ATP-independent periplasmic transporters DctQ component" evidence="10">
    <location>
        <begin position="26"/>
        <end position="149"/>
    </location>
</feature>
<dbReference type="Proteomes" id="UP000095743">
    <property type="component" value="Chromosome"/>
</dbReference>
<dbReference type="GO" id="GO:0022857">
    <property type="term" value="F:transmembrane transporter activity"/>
    <property type="evidence" value="ECO:0007669"/>
    <property type="project" value="TreeGrafter"/>
</dbReference>
<gene>
    <name evidence="11" type="ORF">Gferi_02920</name>
</gene>
<dbReference type="PANTHER" id="PTHR35011">
    <property type="entry name" value="2,3-DIKETO-L-GULONATE TRAP TRANSPORTER SMALL PERMEASE PROTEIN YIAM"/>
    <property type="match status" value="1"/>
</dbReference>
<evidence type="ECO:0000256" key="8">
    <source>
        <dbReference type="ARBA" id="ARBA00038436"/>
    </source>
</evidence>
<keyword evidence="6 9" id="KW-1133">Transmembrane helix</keyword>
<dbReference type="GO" id="GO:0005886">
    <property type="term" value="C:plasma membrane"/>
    <property type="evidence" value="ECO:0007669"/>
    <property type="project" value="UniProtKB-SubCell"/>
</dbReference>
<dbReference type="OrthoDB" id="45144at2"/>
<sequence length="171" mass="19515">MKLKNKALNCLLNLDMVIAGISLIILIIITFSGVWMRYLVNNPFVWQEEVQLWCFIWVVFFGASAAFRSGSHVAIDIIVDRLPSTAKKIVDIFNYFVVMFILYYLMTHGTNLVMQLLKTGRMTNILDVPYPVIYSAFPIGCGLMMINHTIMTAMSVFSKKVDMEGGEEEWV</sequence>
<proteinExistence type="inferred from homology"/>
<dbReference type="InterPro" id="IPR055348">
    <property type="entry name" value="DctQ"/>
</dbReference>
<evidence type="ECO:0000256" key="4">
    <source>
        <dbReference type="ARBA" id="ARBA00022519"/>
    </source>
</evidence>
<reference evidence="11 12" key="1">
    <citation type="submission" date="2016-09" db="EMBL/GenBank/DDBJ databases">
        <title>Genomic analysis reveals versatility of anaerobic energy metabolism of Geosporobacter ferrireducens IRF9 of phylum Firmicutes.</title>
        <authorList>
            <person name="Kim S.-J."/>
        </authorList>
    </citation>
    <scope>NUCLEOTIDE SEQUENCE [LARGE SCALE GENOMIC DNA]</scope>
    <source>
        <strain evidence="11 12">IRF9</strain>
    </source>
</reference>
<organism evidence="11 12">
    <name type="scientific">Geosporobacter ferrireducens</name>
    <dbReference type="NCBI Taxonomy" id="1424294"/>
    <lineage>
        <taxon>Bacteria</taxon>
        <taxon>Bacillati</taxon>
        <taxon>Bacillota</taxon>
        <taxon>Clostridia</taxon>
        <taxon>Peptostreptococcales</taxon>
        <taxon>Thermotaleaceae</taxon>
        <taxon>Geosporobacter</taxon>
    </lineage>
</organism>
<dbReference type="GO" id="GO:0015740">
    <property type="term" value="P:C4-dicarboxylate transport"/>
    <property type="evidence" value="ECO:0007669"/>
    <property type="project" value="TreeGrafter"/>
</dbReference>
<dbReference type="EMBL" id="CP017269">
    <property type="protein sequence ID" value="AOT72965.1"/>
    <property type="molecule type" value="Genomic_DNA"/>
</dbReference>
<feature type="transmembrane region" description="Helical" evidence="9">
    <location>
        <begin position="50"/>
        <end position="68"/>
    </location>
</feature>
<feature type="transmembrane region" description="Helical" evidence="9">
    <location>
        <begin position="89"/>
        <end position="106"/>
    </location>
</feature>
<dbReference type="STRING" id="1424294.Gferi_02920"/>
<evidence type="ECO:0000256" key="2">
    <source>
        <dbReference type="ARBA" id="ARBA00022448"/>
    </source>
</evidence>
<comment type="subcellular location">
    <subcellularLocation>
        <location evidence="1">Cell inner membrane</location>
        <topology evidence="1">Multi-pass membrane protein</topology>
    </subcellularLocation>
</comment>
<name>A0A1D8GPX4_9FIRM</name>
<keyword evidence="3" id="KW-1003">Cell membrane</keyword>